<evidence type="ECO:0000313" key="4">
    <source>
        <dbReference type="EMBL" id="KAF8756584.1"/>
    </source>
</evidence>
<accession>A0A8H7M2L7</accession>
<evidence type="ECO:0000256" key="2">
    <source>
        <dbReference type="ARBA" id="ARBA00023445"/>
    </source>
</evidence>
<gene>
    <name evidence="4" type="ORF">RHS01_04417</name>
</gene>
<proteinExistence type="inferred from homology"/>
<dbReference type="InterPro" id="IPR001509">
    <property type="entry name" value="Epimerase_deHydtase"/>
</dbReference>
<reference evidence="4" key="1">
    <citation type="submission" date="2020-09" db="EMBL/GenBank/DDBJ databases">
        <title>Comparative genome analyses of four rice-infecting Rhizoctonia solani isolates reveal extensive enrichment of homogalacturonan modification genes.</title>
        <authorList>
            <person name="Lee D.-Y."/>
            <person name="Jeon J."/>
            <person name="Kim K.-T."/>
            <person name="Cheong K."/>
            <person name="Song H."/>
            <person name="Choi G."/>
            <person name="Ko J."/>
            <person name="Opiyo S.O."/>
            <person name="Zuo S."/>
            <person name="Madhav S."/>
            <person name="Lee Y.-H."/>
            <person name="Wang G.-L."/>
        </authorList>
    </citation>
    <scope>NUCLEOTIDE SEQUENCE</scope>
    <source>
        <strain evidence="4">AG1-IA B2</strain>
    </source>
</reference>
<dbReference type="InterPro" id="IPR036291">
    <property type="entry name" value="NAD(P)-bd_dom_sf"/>
</dbReference>
<dbReference type="GO" id="GO:0016616">
    <property type="term" value="F:oxidoreductase activity, acting on the CH-OH group of donors, NAD or NADP as acceptor"/>
    <property type="evidence" value="ECO:0007669"/>
    <property type="project" value="TreeGrafter"/>
</dbReference>
<dbReference type="SUPFAM" id="SSF51735">
    <property type="entry name" value="NAD(P)-binding Rossmann-fold domains"/>
    <property type="match status" value="1"/>
</dbReference>
<dbReference type="Gene3D" id="3.40.50.720">
    <property type="entry name" value="NAD(P)-binding Rossmann-like Domain"/>
    <property type="match status" value="1"/>
</dbReference>
<keyword evidence="1" id="KW-0560">Oxidoreductase</keyword>
<dbReference type="PANTHER" id="PTHR10366:SF814">
    <property type="entry name" value="NAD-DEPENDENT EPIMERASE_DEHYDRATASE DOMAIN-CONTAINING PROTEIN"/>
    <property type="match status" value="1"/>
</dbReference>
<dbReference type="EMBL" id="JACYCF010000006">
    <property type="protein sequence ID" value="KAF8756584.1"/>
    <property type="molecule type" value="Genomic_DNA"/>
</dbReference>
<dbReference type="PANTHER" id="PTHR10366">
    <property type="entry name" value="NAD DEPENDENT EPIMERASE/DEHYDRATASE"/>
    <property type="match status" value="1"/>
</dbReference>
<evidence type="ECO:0000313" key="5">
    <source>
        <dbReference type="Proteomes" id="UP000614334"/>
    </source>
</evidence>
<evidence type="ECO:0000256" key="1">
    <source>
        <dbReference type="ARBA" id="ARBA00023002"/>
    </source>
</evidence>
<dbReference type="Pfam" id="PF01370">
    <property type="entry name" value="Epimerase"/>
    <property type="match status" value="1"/>
</dbReference>
<protein>
    <submittedName>
        <fullName evidence="4">Dihydroflavonol-4-reductase</fullName>
    </submittedName>
</protein>
<dbReference type="AlphaFoldDB" id="A0A8H7M2L7"/>
<organism evidence="4 5">
    <name type="scientific">Rhizoctonia solani</name>
    <dbReference type="NCBI Taxonomy" id="456999"/>
    <lineage>
        <taxon>Eukaryota</taxon>
        <taxon>Fungi</taxon>
        <taxon>Dikarya</taxon>
        <taxon>Basidiomycota</taxon>
        <taxon>Agaricomycotina</taxon>
        <taxon>Agaricomycetes</taxon>
        <taxon>Cantharellales</taxon>
        <taxon>Ceratobasidiaceae</taxon>
        <taxon>Rhizoctonia</taxon>
    </lineage>
</organism>
<comment type="caution">
    <text evidence="4">The sequence shown here is derived from an EMBL/GenBank/DDBJ whole genome shotgun (WGS) entry which is preliminary data.</text>
</comment>
<sequence length="280" mass="31231">MTAPGAFDQVFKDNAFDSVLHTSSPLVFGVEDPEKDILQPAIKGTTEILKSTKEHGSKVKRVIITSSFAALANSSVDSTKHVYSEKDWNPITYEYAVQNPEVAYFASKALAEKAAWDFVEKEKLQFDLVTICPTMVRIWSCSSRGDIAGDPQCHEPPIYQIFNGQNNDLKGNGVWLWVDVRDVAEAHVAALEKPEAGGKRFLLAEGNFNVGQVANYIWEHYPERAKAKGIPRSTQFSGYPPEGVYSADTSASRDILGIKYTKFEDSLKDKFAQFILLRRN</sequence>
<name>A0A8H7M2L7_9AGAM</name>
<dbReference type="Proteomes" id="UP000614334">
    <property type="component" value="Unassembled WGS sequence"/>
</dbReference>
<comment type="similarity">
    <text evidence="2">Belongs to the NAD(P)-dependent epimerase/dehydratase family. Dihydroflavonol-4-reductase subfamily.</text>
</comment>
<dbReference type="InterPro" id="IPR050425">
    <property type="entry name" value="NAD(P)_dehydrat-like"/>
</dbReference>
<evidence type="ECO:0000259" key="3">
    <source>
        <dbReference type="Pfam" id="PF01370"/>
    </source>
</evidence>
<feature type="domain" description="NAD-dependent epimerase/dehydratase" evidence="3">
    <location>
        <begin position="2"/>
        <end position="205"/>
    </location>
</feature>